<reference evidence="1 2" key="1">
    <citation type="submission" date="2020-08" db="EMBL/GenBank/DDBJ databases">
        <title>Genomic Encyclopedia of Type Strains, Phase IV (KMG-IV): sequencing the most valuable type-strain genomes for metagenomic binning, comparative biology and taxonomic classification.</title>
        <authorList>
            <person name="Goeker M."/>
        </authorList>
    </citation>
    <scope>NUCLEOTIDE SEQUENCE [LARGE SCALE GENOMIC DNA]</scope>
    <source>
        <strain evidence="1 2">DSM 28538</strain>
    </source>
</reference>
<name>A0A840NWX6_9HYPH</name>
<proteinExistence type="predicted"/>
<dbReference type="RefSeq" id="WP_183229330.1">
    <property type="nucleotide sequence ID" value="NZ_JACHIM010000012.1"/>
</dbReference>
<sequence length="126" mass="13682">MANELPQPLQGRSLHTQQVSFLRLNFTHEAKKQSLKIGTLPRGALITSMKVFIKTAFTDAKLKIGSAAGGSEFGESEIKEAGVKTVTINNQKEFVPDDEECTLYATADKEVASGQATVVVEFVTNH</sequence>
<dbReference type="EMBL" id="JACHIM010000012">
    <property type="protein sequence ID" value="MBB5074423.1"/>
    <property type="molecule type" value="Genomic_DNA"/>
</dbReference>
<gene>
    <name evidence="1" type="ORF">HNQ69_001565</name>
</gene>
<organism evidence="1 2">
    <name type="scientific">Bartonella callosciuri</name>
    <dbReference type="NCBI Taxonomy" id="686223"/>
    <lineage>
        <taxon>Bacteria</taxon>
        <taxon>Pseudomonadati</taxon>
        <taxon>Pseudomonadota</taxon>
        <taxon>Alphaproteobacteria</taxon>
        <taxon>Hyphomicrobiales</taxon>
        <taxon>Bartonellaceae</taxon>
        <taxon>Bartonella</taxon>
    </lineage>
</organism>
<protein>
    <submittedName>
        <fullName evidence="1">Uncharacterized protein</fullName>
    </submittedName>
</protein>
<keyword evidence="2" id="KW-1185">Reference proteome</keyword>
<accession>A0A840NWX6</accession>
<evidence type="ECO:0000313" key="1">
    <source>
        <dbReference type="EMBL" id="MBB5074423.1"/>
    </source>
</evidence>
<dbReference type="Proteomes" id="UP000561417">
    <property type="component" value="Unassembled WGS sequence"/>
</dbReference>
<evidence type="ECO:0000313" key="2">
    <source>
        <dbReference type="Proteomes" id="UP000561417"/>
    </source>
</evidence>
<comment type="caution">
    <text evidence="1">The sequence shown here is derived from an EMBL/GenBank/DDBJ whole genome shotgun (WGS) entry which is preliminary data.</text>
</comment>
<dbReference type="AlphaFoldDB" id="A0A840NWX6"/>